<dbReference type="InterPro" id="IPR032871">
    <property type="entry name" value="AHH_dom_containing"/>
</dbReference>
<organism evidence="1 2">
    <name type="scientific">Bacteroides fragilis</name>
    <dbReference type="NCBI Taxonomy" id="817"/>
    <lineage>
        <taxon>Bacteria</taxon>
        <taxon>Pseudomonadati</taxon>
        <taxon>Bacteroidota</taxon>
        <taxon>Bacteroidia</taxon>
        <taxon>Bacteroidales</taxon>
        <taxon>Bacteroidaceae</taxon>
        <taxon>Bacteroides</taxon>
    </lineage>
</organism>
<name>A0A396BX89_BACFG</name>
<reference evidence="1 2" key="1">
    <citation type="submission" date="2018-08" db="EMBL/GenBank/DDBJ databases">
        <title>A genome reference for cultivated species of the human gut microbiota.</title>
        <authorList>
            <person name="Zou Y."/>
            <person name="Xue W."/>
            <person name="Luo G."/>
        </authorList>
    </citation>
    <scope>NUCLEOTIDE SEQUENCE [LARGE SCALE GENOMIC DNA]</scope>
    <source>
        <strain evidence="1 2">AM18-6</strain>
    </source>
</reference>
<gene>
    <name evidence="1" type="ORF">DW228_18465</name>
</gene>
<sequence length="143" mass="16403">MSQDPIGFNGNNSTFYSYTPDINIWIDILGLDLHHIIPQAVWRKINKEFDNALKNIEGYVQNVTKKAVDISNLIDLDKPFHGNHPSYSEFVERQLKKLIGDDNLNLSSVKKLQDELRSLIDKAKELGKNLNDYFADDVLPKCK</sequence>
<comment type="caution">
    <text evidence="1">The sequence shown here is derived from an EMBL/GenBank/DDBJ whole genome shotgun (WGS) entry which is preliminary data.</text>
</comment>
<dbReference type="Pfam" id="PF14412">
    <property type="entry name" value="AHH"/>
    <property type="match status" value="1"/>
</dbReference>
<dbReference type="Proteomes" id="UP000266644">
    <property type="component" value="Unassembled WGS sequence"/>
</dbReference>
<proteinExistence type="predicted"/>
<dbReference type="RefSeq" id="WP_122330625.1">
    <property type="nucleotide sequence ID" value="NZ_JAQDYY010000019.1"/>
</dbReference>
<accession>A0A396BX89</accession>
<dbReference type="EMBL" id="QRJE01000032">
    <property type="protein sequence ID" value="RHH07941.1"/>
    <property type="molecule type" value="Genomic_DNA"/>
</dbReference>
<evidence type="ECO:0000313" key="2">
    <source>
        <dbReference type="Proteomes" id="UP000266644"/>
    </source>
</evidence>
<evidence type="ECO:0000313" key="1">
    <source>
        <dbReference type="EMBL" id="RHH07941.1"/>
    </source>
</evidence>
<dbReference type="AlphaFoldDB" id="A0A396BX89"/>
<protein>
    <submittedName>
        <fullName evidence="1">Uncharacterized protein</fullName>
    </submittedName>
</protein>